<keyword evidence="3" id="KW-0378">Hydrolase</keyword>
<dbReference type="CDD" id="cd16148">
    <property type="entry name" value="sulfatase_like"/>
    <property type="match status" value="1"/>
</dbReference>
<reference evidence="3 4" key="1">
    <citation type="submission" date="2019-02" db="EMBL/GenBank/DDBJ databases">
        <title>Deep-cultivation of Planctomycetes and their phenomic and genomic characterization uncovers novel biology.</title>
        <authorList>
            <person name="Wiegand S."/>
            <person name="Jogler M."/>
            <person name="Boedeker C."/>
            <person name="Pinto D."/>
            <person name="Vollmers J."/>
            <person name="Rivas-Marin E."/>
            <person name="Kohn T."/>
            <person name="Peeters S.H."/>
            <person name="Heuer A."/>
            <person name="Rast P."/>
            <person name="Oberbeckmann S."/>
            <person name="Bunk B."/>
            <person name="Jeske O."/>
            <person name="Meyerdierks A."/>
            <person name="Storesund J.E."/>
            <person name="Kallscheuer N."/>
            <person name="Luecker S."/>
            <person name="Lage O.M."/>
            <person name="Pohl T."/>
            <person name="Merkel B.J."/>
            <person name="Hornburger P."/>
            <person name="Mueller R.-W."/>
            <person name="Bruemmer F."/>
            <person name="Labrenz M."/>
            <person name="Spormann A.M."/>
            <person name="Op den Camp H."/>
            <person name="Overmann J."/>
            <person name="Amann R."/>
            <person name="Jetten M.S.M."/>
            <person name="Mascher T."/>
            <person name="Medema M.H."/>
            <person name="Devos D.P."/>
            <person name="Kaster A.-K."/>
            <person name="Ovreas L."/>
            <person name="Rohde M."/>
            <person name="Galperin M.Y."/>
            <person name="Jogler C."/>
        </authorList>
    </citation>
    <scope>NUCLEOTIDE SEQUENCE [LARGE SCALE GENOMIC DNA]</scope>
    <source>
        <strain evidence="3 4">Poly30</strain>
    </source>
</reference>
<evidence type="ECO:0000259" key="2">
    <source>
        <dbReference type="Pfam" id="PF00884"/>
    </source>
</evidence>
<dbReference type="AlphaFoldDB" id="A0A518ESW2"/>
<sequence length="525" mass="56161">MALASSVLWLIAACAGGGEEPPRYRNVLFISMDTTRADHLGLYGNAEVKTPAIDALGAEGVVFDACMSAAATTLASHTSLLTGTYPLRHGVTRNGFQVSPENELLQEVLRDAGFYCAAVLGSAALTHKSGLDQGFDHYDDDFDLAAEAGGRDQDQRSAADVTERLLSHVDEVLQRRKSDQSVPDRMFLVAHYFDPHAPYAPGAEMAQRYGVEPMVGDFDDIEQAVQSQQARILRGPAAEGLTAAQANMPLGQQSVIQKGLNEPLVRRAAGVPTKMGRTLARLYAGEVTRTDDAIGTLLAGLAARGVLKDTLVVLTADHGETFWEHGNFWNHGLWVSQTDVHVPLILRFPDGRGAGRRVDTSVSGVDVMPTILEALGLVEARAGDVEPAHGRSLMPAIEGLALGDRATFSEATQPGPILEVAPDGATLPWGNARKPQAVRLGDWKLIDAGYLGLQQLFHLGRDPGERTDLLAPGASPLSEEARGALADLQLALSRWRASASPKTSAFDPSQIDTLRGLGYTEGQRK</sequence>
<dbReference type="Pfam" id="PF00884">
    <property type="entry name" value="Sulfatase"/>
    <property type="match status" value="1"/>
</dbReference>
<accession>A0A518ESW2</accession>
<evidence type="ECO:0000256" key="1">
    <source>
        <dbReference type="ARBA" id="ARBA00008779"/>
    </source>
</evidence>
<dbReference type="PANTHER" id="PTHR42693:SF33">
    <property type="entry name" value="ARYLSULFATASE"/>
    <property type="match status" value="1"/>
</dbReference>
<dbReference type="RefSeq" id="WP_419191333.1">
    <property type="nucleotide sequence ID" value="NZ_CP036434.1"/>
</dbReference>
<dbReference type="PANTHER" id="PTHR42693">
    <property type="entry name" value="ARYLSULFATASE FAMILY MEMBER"/>
    <property type="match status" value="1"/>
</dbReference>
<evidence type="ECO:0000313" key="4">
    <source>
        <dbReference type="Proteomes" id="UP000320390"/>
    </source>
</evidence>
<protein>
    <submittedName>
        <fullName evidence="3">Arylsulfatase</fullName>
        <ecNumber evidence="3">3.1.6.1</ecNumber>
    </submittedName>
</protein>
<dbReference type="InterPro" id="IPR017850">
    <property type="entry name" value="Alkaline_phosphatase_core_sf"/>
</dbReference>
<evidence type="ECO:0000313" key="3">
    <source>
        <dbReference type="EMBL" id="QDV07162.1"/>
    </source>
</evidence>
<dbReference type="EMBL" id="CP036434">
    <property type="protein sequence ID" value="QDV07162.1"/>
    <property type="molecule type" value="Genomic_DNA"/>
</dbReference>
<dbReference type="SUPFAM" id="SSF53649">
    <property type="entry name" value="Alkaline phosphatase-like"/>
    <property type="match status" value="1"/>
</dbReference>
<feature type="domain" description="Sulfatase N-terminal" evidence="2">
    <location>
        <begin position="25"/>
        <end position="376"/>
    </location>
</feature>
<dbReference type="InterPro" id="IPR050738">
    <property type="entry name" value="Sulfatase"/>
</dbReference>
<proteinExistence type="inferred from homology"/>
<dbReference type="GO" id="GO:0004065">
    <property type="term" value="F:arylsulfatase activity"/>
    <property type="evidence" value="ECO:0007669"/>
    <property type="project" value="UniProtKB-EC"/>
</dbReference>
<dbReference type="Gene3D" id="3.40.720.10">
    <property type="entry name" value="Alkaline Phosphatase, subunit A"/>
    <property type="match status" value="1"/>
</dbReference>
<organism evidence="3 4">
    <name type="scientific">Saltatorellus ferox</name>
    <dbReference type="NCBI Taxonomy" id="2528018"/>
    <lineage>
        <taxon>Bacteria</taxon>
        <taxon>Pseudomonadati</taxon>
        <taxon>Planctomycetota</taxon>
        <taxon>Planctomycetia</taxon>
        <taxon>Planctomycetia incertae sedis</taxon>
        <taxon>Saltatorellus</taxon>
    </lineage>
</organism>
<name>A0A518ESW2_9BACT</name>
<keyword evidence="4" id="KW-1185">Reference proteome</keyword>
<dbReference type="EC" id="3.1.6.1" evidence="3"/>
<dbReference type="InterPro" id="IPR000917">
    <property type="entry name" value="Sulfatase_N"/>
</dbReference>
<dbReference type="Proteomes" id="UP000320390">
    <property type="component" value="Chromosome"/>
</dbReference>
<comment type="similarity">
    <text evidence="1">Belongs to the sulfatase family.</text>
</comment>
<gene>
    <name evidence="3" type="ORF">Poly30_26810</name>
</gene>